<dbReference type="AlphaFoldDB" id="D4G7N0"/>
<dbReference type="NCBIfam" id="TIGR00566">
    <property type="entry name" value="trpG_papA"/>
    <property type="match status" value="1"/>
</dbReference>
<dbReference type="PRINTS" id="PR00099">
    <property type="entry name" value="CPSGATASE"/>
</dbReference>
<evidence type="ECO:0000259" key="9">
    <source>
        <dbReference type="Pfam" id="PF00117"/>
    </source>
</evidence>
<sequence length="227" mass="25753">MNGFLQYIFPKENEGILFSEKILCYLNFICIRDNIMLLIIDNYDSFTYNLYQYFLELNIEVLVRKNDSIDIDEIRLMSPSHIVISPGPCSPEKTGISKKVIQNFSGKIPILGVCIGHQAIGQVFGASVVKAKKPIHGKSSKIYHQGIGILKGVSRPFVAARYHSLVIEISSLPNILEITSWTIDKNGNIEEIMGIRHKRFLVEGVQYHPESILTEDGHKILKNFINY</sequence>
<dbReference type="InterPro" id="IPR029062">
    <property type="entry name" value="Class_I_gatase-like"/>
</dbReference>
<evidence type="ECO:0000256" key="8">
    <source>
        <dbReference type="ARBA" id="ARBA00078909"/>
    </source>
</evidence>
<dbReference type="STRING" id="515618.RIEPE_0066"/>
<dbReference type="GO" id="GO:0000162">
    <property type="term" value="P:L-tryptophan biosynthetic process"/>
    <property type="evidence" value="ECO:0007669"/>
    <property type="project" value="TreeGrafter"/>
</dbReference>
<evidence type="ECO:0000256" key="3">
    <source>
        <dbReference type="ARBA" id="ARBA00022962"/>
    </source>
</evidence>
<dbReference type="HOGENOM" id="CLU_014340_1_2_6"/>
<dbReference type="PANTHER" id="PTHR43418">
    <property type="entry name" value="MULTIFUNCTIONAL TRYPTOPHAN BIOSYNTHESIS PROTEIN-RELATED"/>
    <property type="match status" value="1"/>
</dbReference>
<comment type="subunit">
    <text evidence="5">Monomer. Heterodimer consisting of two non-identical subunits: a glutamine amidotransferase subunit (PabA) and a aminodeoxychorismate synthase subunit (PabB).</text>
</comment>
<dbReference type="Pfam" id="PF00117">
    <property type="entry name" value="GATase"/>
    <property type="match status" value="1"/>
</dbReference>
<feature type="domain" description="Glutamine amidotransferase" evidence="9">
    <location>
        <begin position="38"/>
        <end position="225"/>
    </location>
</feature>
<evidence type="ECO:0000256" key="5">
    <source>
        <dbReference type="ARBA" id="ARBA00062013"/>
    </source>
</evidence>
<evidence type="ECO:0000256" key="7">
    <source>
        <dbReference type="ARBA" id="ARBA00075800"/>
    </source>
</evidence>
<dbReference type="Gene3D" id="3.40.50.880">
    <property type="match status" value="1"/>
</dbReference>
<dbReference type="PRINTS" id="PR00097">
    <property type="entry name" value="ANTSNTHASEII"/>
</dbReference>
<organism evidence="10 11">
    <name type="scientific">Riesia pediculicola (strain USDA)</name>
    <dbReference type="NCBI Taxonomy" id="515618"/>
    <lineage>
        <taxon>Bacteria</taxon>
        <taxon>Pseudomonadati</taxon>
        <taxon>Pseudomonadota</taxon>
        <taxon>Gammaproteobacteria</taxon>
        <taxon>Enterobacterales</taxon>
        <taxon>Enterobacteriaceae</taxon>
        <taxon>Candidatus Riesia</taxon>
    </lineage>
</organism>
<dbReference type="GO" id="GO:0016740">
    <property type="term" value="F:transferase activity"/>
    <property type="evidence" value="ECO:0007669"/>
    <property type="project" value="UniProtKB-KW"/>
</dbReference>
<comment type="function">
    <text evidence="4">Part of a heterodimeric complex that catalyzes the two-step biosynthesis of 4-amino-4-deoxychorismate (ADC), a precursor of p-aminobenzoate (PABA) and tetrahydrofolate. In the first step, a glutamine amidotransferase (PabA) generates ammonia as a substrate that, along with chorismate, is used in the second step, catalyzed by aminodeoxychorismate synthase (PabB) to produce ADC. PabA converts glutamine into glutamate only in the presence of stoichiometric amounts of PabB.</text>
</comment>
<evidence type="ECO:0000313" key="11">
    <source>
        <dbReference type="Proteomes" id="UP000001700"/>
    </source>
</evidence>
<evidence type="ECO:0000256" key="2">
    <source>
        <dbReference type="ARBA" id="ARBA00022909"/>
    </source>
</evidence>
<reference evidence="10" key="1">
    <citation type="submission" date="2008-05" db="EMBL/GenBank/DDBJ databases">
        <title>Genome sequence of Riesia pediculicola USDA.</title>
        <authorList>
            <person name="Kirkness E.F."/>
        </authorList>
    </citation>
    <scope>NUCLEOTIDE SEQUENCE [LARGE SCALE GENOMIC DNA]</scope>
    <source>
        <strain evidence="10">USDA</strain>
    </source>
</reference>
<dbReference type="GO" id="GO:0046656">
    <property type="term" value="P:folic acid biosynthetic process"/>
    <property type="evidence" value="ECO:0007669"/>
    <property type="project" value="UniProtKB-KW"/>
</dbReference>
<evidence type="ECO:0000256" key="1">
    <source>
        <dbReference type="ARBA" id="ARBA00005009"/>
    </source>
</evidence>
<proteinExistence type="predicted"/>
<accession>D4G7N0</accession>
<evidence type="ECO:0000256" key="6">
    <source>
        <dbReference type="ARBA" id="ARBA00070460"/>
    </source>
</evidence>
<protein>
    <recommendedName>
        <fullName evidence="6">Aminodeoxychorismate synthase component 2</fullName>
    </recommendedName>
    <alternativeName>
        <fullName evidence="8">4-amino-4-deoxychorismate synthase component 2</fullName>
    </alternativeName>
    <alternativeName>
        <fullName evidence="7">Aminodeoxychorismate synthase, glutamine amidotransferase component</fullName>
    </alternativeName>
</protein>
<dbReference type="InterPro" id="IPR017926">
    <property type="entry name" value="GATASE"/>
</dbReference>
<dbReference type="InterPro" id="IPR050472">
    <property type="entry name" value="Anth_synth/Amidotransfase"/>
</dbReference>
<dbReference type="SUPFAM" id="SSF52317">
    <property type="entry name" value="Class I glutamine amidotransferase-like"/>
    <property type="match status" value="1"/>
</dbReference>
<keyword evidence="11" id="KW-1185">Reference proteome</keyword>
<dbReference type="eggNOG" id="COG0512">
    <property type="taxonomic scope" value="Bacteria"/>
</dbReference>
<dbReference type="Proteomes" id="UP000001700">
    <property type="component" value="Chromosome"/>
</dbReference>
<dbReference type="MEROPS" id="C26.955"/>
<keyword evidence="3 10" id="KW-0315">Glutamine amidotransferase</keyword>
<gene>
    <name evidence="10" type="primary">pabA</name>
    <name evidence="10" type="ordered locus">RIEPE_0066</name>
</gene>
<dbReference type="FunFam" id="3.40.50.880:FF:000003">
    <property type="entry name" value="Anthranilate synthase component II"/>
    <property type="match status" value="1"/>
</dbReference>
<comment type="pathway">
    <text evidence="1">Cofactor biosynthesis; tetrahydrofolate biosynthesis; 4-aminobenzoate from chorismate: step 1/2.</text>
</comment>
<dbReference type="KEGG" id="rip:RIEPE_0066"/>
<keyword evidence="10" id="KW-0456">Lyase</keyword>
<dbReference type="PROSITE" id="PS51273">
    <property type="entry name" value="GATASE_TYPE_1"/>
    <property type="match status" value="1"/>
</dbReference>
<dbReference type="GO" id="GO:0005829">
    <property type="term" value="C:cytosol"/>
    <property type="evidence" value="ECO:0007669"/>
    <property type="project" value="TreeGrafter"/>
</dbReference>
<dbReference type="PANTHER" id="PTHR43418:SF4">
    <property type="entry name" value="MULTIFUNCTIONAL TRYPTOPHAN BIOSYNTHESIS PROTEIN"/>
    <property type="match status" value="1"/>
</dbReference>
<keyword evidence="2" id="KW-0289">Folate biosynthesis</keyword>
<dbReference type="InterPro" id="IPR006221">
    <property type="entry name" value="TrpG/PapA_dom"/>
</dbReference>
<dbReference type="GO" id="GO:0004049">
    <property type="term" value="F:anthranilate synthase activity"/>
    <property type="evidence" value="ECO:0007669"/>
    <property type="project" value="TreeGrafter"/>
</dbReference>
<name>D4G7N0_RIEPU</name>
<evidence type="ECO:0000313" key="10">
    <source>
        <dbReference type="EMBL" id="ADD79843.1"/>
    </source>
</evidence>
<dbReference type="EMBL" id="CP001085">
    <property type="protein sequence ID" value="ADD79843.1"/>
    <property type="molecule type" value="Genomic_DNA"/>
</dbReference>
<evidence type="ECO:0000256" key="4">
    <source>
        <dbReference type="ARBA" id="ARBA00053037"/>
    </source>
</evidence>
<dbReference type="CDD" id="cd01743">
    <property type="entry name" value="GATase1_Anthranilate_Synthase"/>
    <property type="match status" value="1"/>
</dbReference>
<dbReference type="PRINTS" id="PR00096">
    <property type="entry name" value="GATASE"/>
</dbReference>